<dbReference type="Proteomes" id="UP000076400">
    <property type="component" value="Unassembled WGS sequence"/>
</dbReference>
<organism evidence="3 4">
    <name type="scientific">Oceanibaculum pacificum</name>
    <dbReference type="NCBI Taxonomy" id="580166"/>
    <lineage>
        <taxon>Bacteria</taxon>
        <taxon>Pseudomonadati</taxon>
        <taxon>Pseudomonadota</taxon>
        <taxon>Alphaproteobacteria</taxon>
        <taxon>Rhodospirillales</taxon>
        <taxon>Oceanibaculaceae</taxon>
        <taxon>Oceanibaculum</taxon>
    </lineage>
</organism>
<evidence type="ECO:0000313" key="4">
    <source>
        <dbReference type="Proteomes" id="UP000076400"/>
    </source>
</evidence>
<dbReference type="AlphaFoldDB" id="A0A154W937"/>
<comment type="caution">
    <text evidence="3">The sequence shown here is derived from an EMBL/GenBank/DDBJ whole genome shotgun (WGS) entry which is preliminary data.</text>
</comment>
<evidence type="ECO:0000313" key="3">
    <source>
        <dbReference type="EMBL" id="KZD10022.1"/>
    </source>
</evidence>
<evidence type="ECO:0000256" key="2">
    <source>
        <dbReference type="SAM" id="Phobius"/>
    </source>
</evidence>
<proteinExistence type="predicted"/>
<dbReference type="EMBL" id="LPXN01000093">
    <property type="protein sequence ID" value="KZD10022.1"/>
    <property type="molecule type" value="Genomic_DNA"/>
</dbReference>
<sequence length="128" mass="14427">MIDSTYPDRDKALDTAKQLYAEKQFEGVKVVKDNYDEAANQSKEIVIYDTTRPVTERRPPGKEAPRPAAAAKKDVDFKNKKRQGSAQAEMSIFLRSIIWLFIILVAGIGVIWMLFTFTDFLAGVGVVR</sequence>
<name>A0A154W937_9PROT</name>
<reference evidence="3 4" key="1">
    <citation type="submission" date="2015-12" db="EMBL/GenBank/DDBJ databases">
        <title>Genome sequence of Oceanibaculum pacificum MCCC 1A02656.</title>
        <authorList>
            <person name="Lu L."/>
            <person name="Lai Q."/>
            <person name="Shao Z."/>
            <person name="Qian P."/>
        </authorList>
    </citation>
    <scope>NUCLEOTIDE SEQUENCE [LARGE SCALE GENOMIC DNA]</scope>
    <source>
        <strain evidence="3 4">MCCC 1A02656</strain>
    </source>
</reference>
<keyword evidence="2" id="KW-0812">Transmembrane</keyword>
<keyword evidence="4" id="KW-1185">Reference proteome</keyword>
<keyword evidence="2" id="KW-0472">Membrane</keyword>
<accession>A0A154W937</accession>
<keyword evidence="2" id="KW-1133">Transmembrane helix</keyword>
<evidence type="ECO:0000256" key="1">
    <source>
        <dbReference type="SAM" id="MobiDB-lite"/>
    </source>
</evidence>
<feature type="region of interest" description="Disordered" evidence="1">
    <location>
        <begin position="50"/>
        <end position="86"/>
    </location>
</feature>
<protein>
    <submittedName>
        <fullName evidence="3">Uncharacterized protein</fullName>
    </submittedName>
</protein>
<gene>
    <name evidence="3" type="ORF">AUP43_06520</name>
</gene>
<feature type="transmembrane region" description="Helical" evidence="2">
    <location>
        <begin position="92"/>
        <end position="115"/>
    </location>
</feature>
<feature type="compositionally biased region" description="Basic and acidic residues" evidence="1">
    <location>
        <begin position="54"/>
        <end position="78"/>
    </location>
</feature>